<dbReference type="EMBL" id="BAABDC010000005">
    <property type="protein sequence ID" value="GAA3713675.1"/>
    <property type="molecule type" value="Genomic_DNA"/>
</dbReference>
<feature type="transmembrane region" description="Helical" evidence="7">
    <location>
        <begin position="211"/>
        <end position="230"/>
    </location>
</feature>
<feature type="transmembrane region" description="Helical" evidence="7">
    <location>
        <begin position="329"/>
        <end position="350"/>
    </location>
</feature>
<proteinExistence type="inferred from homology"/>
<feature type="transmembrane region" description="Helical" evidence="7">
    <location>
        <begin position="443"/>
        <end position="464"/>
    </location>
</feature>
<keyword evidence="5 7" id="KW-1133">Transmembrane helix</keyword>
<evidence type="ECO:0000313" key="8">
    <source>
        <dbReference type="EMBL" id="GAA3713675.1"/>
    </source>
</evidence>
<name>A0ABP7E366_9MICO</name>
<evidence type="ECO:0000256" key="5">
    <source>
        <dbReference type="ARBA" id="ARBA00022989"/>
    </source>
</evidence>
<evidence type="ECO:0000256" key="4">
    <source>
        <dbReference type="ARBA" id="ARBA00022692"/>
    </source>
</evidence>
<dbReference type="PANTHER" id="PTHR30250">
    <property type="entry name" value="PST FAMILY PREDICTED COLANIC ACID TRANSPORTER"/>
    <property type="match status" value="1"/>
</dbReference>
<feature type="transmembrane region" description="Helical" evidence="7">
    <location>
        <begin position="42"/>
        <end position="61"/>
    </location>
</feature>
<dbReference type="Proteomes" id="UP001501468">
    <property type="component" value="Unassembled WGS sequence"/>
</dbReference>
<keyword evidence="6 7" id="KW-0472">Membrane</keyword>
<organism evidence="8 9">
    <name type="scientific">Terrabacter ginsenosidimutans</name>
    <dbReference type="NCBI Taxonomy" id="490575"/>
    <lineage>
        <taxon>Bacteria</taxon>
        <taxon>Bacillati</taxon>
        <taxon>Actinomycetota</taxon>
        <taxon>Actinomycetes</taxon>
        <taxon>Micrococcales</taxon>
        <taxon>Intrasporangiaceae</taxon>
        <taxon>Terrabacter</taxon>
    </lineage>
</organism>
<feature type="transmembrane region" description="Helical" evidence="7">
    <location>
        <begin position="384"/>
        <end position="405"/>
    </location>
</feature>
<evidence type="ECO:0000256" key="3">
    <source>
        <dbReference type="ARBA" id="ARBA00022475"/>
    </source>
</evidence>
<comment type="subcellular location">
    <subcellularLocation>
        <location evidence="1">Cell membrane</location>
        <topology evidence="1">Multi-pass membrane protein</topology>
    </subcellularLocation>
</comment>
<feature type="transmembrane region" description="Helical" evidence="7">
    <location>
        <begin position="172"/>
        <end position="191"/>
    </location>
</feature>
<feature type="transmembrane region" description="Helical" evidence="7">
    <location>
        <begin position="147"/>
        <end position="166"/>
    </location>
</feature>
<feature type="transmembrane region" description="Helical" evidence="7">
    <location>
        <begin position="117"/>
        <end position="138"/>
    </location>
</feature>
<comment type="caution">
    <text evidence="8">The sequence shown here is derived from an EMBL/GenBank/DDBJ whole genome shotgun (WGS) entry which is preliminary data.</text>
</comment>
<protein>
    <submittedName>
        <fullName evidence="8">Oligosaccharide flippase family protein</fullName>
    </submittedName>
</protein>
<keyword evidence="4 7" id="KW-0812">Transmembrane</keyword>
<dbReference type="Pfam" id="PF13440">
    <property type="entry name" value="Polysacc_synt_3"/>
    <property type="match status" value="1"/>
</dbReference>
<gene>
    <name evidence="8" type="ORF">GCM10022399_33000</name>
</gene>
<evidence type="ECO:0000313" key="9">
    <source>
        <dbReference type="Proteomes" id="UP001501468"/>
    </source>
</evidence>
<evidence type="ECO:0000256" key="1">
    <source>
        <dbReference type="ARBA" id="ARBA00004651"/>
    </source>
</evidence>
<dbReference type="PANTHER" id="PTHR30250:SF10">
    <property type="entry name" value="LIPOPOLYSACCHARIDE BIOSYNTHESIS PROTEIN WZXC"/>
    <property type="match status" value="1"/>
</dbReference>
<keyword evidence="3" id="KW-1003">Cell membrane</keyword>
<feature type="transmembrane region" description="Helical" evidence="7">
    <location>
        <begin position="82"/>
        <end position="105"/>
    </location>
</feature>
<evidence type="ECO:0000256" key="7">
    <source>
        <dbReference type="SAM" id="Phobius"/>
    </source>
</evidence>
<evidence type="ECO:0000256" key="6">
    <source>
        <dbReference type="ARBA" id="ARBA00023136"/>
    </source>
</evidence>
<accession>A0ABP7E366</accession>
<feature type="transmembrane region" description="Helical" evidence="7">
    <location>
        <begin position="417"/>
        <end position="437"/>
    </location>
</feature>
<comment type="similarity">
    <text evidence="2">Belongs to the polysaccharide synthase family.</text>
</comment>
<feature type="transmembrane region" description="Helical" evidence="7">
    <location>
        <begin position="286"/>
        <end position="317"/>
    </location>
</feature>
<keyword evidence="9" id="KW-1185">Reference proteome</keyword>
<dbReference type="InterPro" id="IPR050833">
    <property type="entry name" value="Poly_Biosynth_Transport"/>
</dbReference>
<evidence type="ECO:0000256" key="2">
    <source>
        <dbReference type="ARBA" id="ARBA00007430"/>
    </source>
</evidence>
<reference evidence="9" key="1">
    <citation type="journal article" date="2019" name="Int. J. Syst. Evol. Microbiol.">
        <title>The Global Catalogue of Microorganisms (GCM) 10K type strain sequencing project: providing services to taxonomists for standard genome sequencing and annotation.</title>
        <authorList>
            <consortium name="The Broad Institute Genomics Platform"/>
            <consortium name="The Broad Institute Genome Sequencing Center for Infectious Disease"/>
            <person name="Wu L."/>
            <person name="Ma J."/>
        </authorList>
    </citation>
    <scope>NUCLEOTIDE SEQUENCE [LARGE SCALE GENOMIC DNA]</scope>
    <source>
        <strain evidence="9">JCM 17125</strain>
    </source>
</reference>
<sequence>MPEEALGRRAAAGVLWLAANRWAVRASGFVTLMVLTRQLSPAEFGVVAAAMAVIPLVYLLSDLGFSTYLLQADDVDQESLSTAFWTSVAAAVLLSAGLVATAPLLASAFQSPDLAQVLRVLVLAAVPTVLAGVPLALLRRRLDFRSVALQSLVAALLGQIVAVVLALRGGGVWALVYQVIVTQSVIALLAWRGSGWRPSLQVSRLRLRRMVVFGVWVTGYDVMATVRAVVESWIVSVALGPSALGLLNIAQRLVLVAQELVAGSMVPVSTTVFAKVRESGDRLRSAYLKALGLVYAVVSPVMVVIVVTAPALVPLVFGQKWSASVGPTQALAVAGIITLGAMLDHGLFYALGRPGTWLTYAVAVDAATVATTAVAVRWGLVGVAVGFVVVAFLATVARWLLVARLHGWSVSVTARPFVQILPIAAASTVLGAAALGALQSQRWPALVLSTALTLVVYVGLLRLLARHVISDALGVVPAPDRYVIRLGRLFRLNPDSDAGSS</sequence>
<dbReference type="CDD" id="cd13127">
    <property type="entry name" value="MATE_tuaB_like"/>
    <property type="match status" value="1"/>
</dbReference>